<gene>
    <name evidence="10" type="ORF">OIU74_027660</name>
</gene>
<evidence type="ECO:0000259" key="8">
    <source>
        <dbReference type="Pfam" id="PF13947"/>
    </source>
</evidence>
<feature type="domain" description="Wall-associated receptor kinase galacturonan-binding" evidence="8">
    <location>
        <begin position="35"/>
        <end position="90"/>
    </location>
</feature>
<sequence>MNSSVFSFLSEIFFLLFLFIQIPSSLSNDDLSTACRKEFVCGNISAGFPFWGTGRPPACGIPELELKCENNIARMNITHVAYRVLEINQILKILGIAREDLCQHMNSTFNPKIFEPVEGYRNLTFMYGCKYDPRTAPAFSTFNCETNDFDIGLIGDVDGQSLYIKEGDNGPGECNGSFFVPVSIPDYPSYSYSNMLALPEQLKKGFQVRWKVDMDLCGECSDSSGVCGFDNVTSQATCYYPPGMHSPPEISS</sequence>
<feature type="domain" description="Wall-associated receptor kinase C-terminal" evidence="9">
    <location>
        <begin position="167"/>
        <end position="241"/>
    </location>
</feature>
<reference evidence="10" key="1">
    <citation type="submission" date="2022-11" db="EMBL/GenBank/DDBJ databases">
        <authorList>
            <person name="Hyden B.L."/>
            <person name="Feng K."/>
            <person name="Yates T."/>
            <person name="Jawdy S."/>
            <person name="Smart L.B."/>
            <person name="Muchero W."/>
        </authorList>
    </citation>
    <scope>NUCLEOTIDE SEQUENCE</scope>
    <source>
        <tissue evidence="10">Shoot tip</tissue>
    </source>
</reference>
<dbReference type="PANTHER" id="PTHR33138">
    <property type="entry name" value="OS01G0690200 PROTEIN"/>
    <property type="match status" value="1"/>
</dbReference>
<name>A0A9Q0VPZ2_9ROSI</name>
<evidence type="ECO:0000256" key="2">
    <source>
        <dbReference type="ARBA" id="ARBA00012513"/>
    </source>
</evidence>
<feature type="chain" id="PRO_5040308750" description="non-specific serine/threonine protein kinase" evidence="7">
    <location>
        <begin position="28"/>
        <end position="252"/>
    </location>
</feature>
<comment type="catalytic activity">
    <reaction evidence="6">
        <text>L-seryl-[protein] + ATP = O-phospho-L-seryl-[protein] + ADP + H(+)</text>
        <dbReference type="Rhea" id="RHEA:17989"/>
        <dbReference type="Rhea" id="RHEA-COMP:9863"/>
        <dbReference type="Rhea" id="RHEA-COMP:11604"/>
        <dbReference type="ChEBI" id="CHEBI:15378"/>
        <dbReference type="ChEBI" id="CHEBI:29999"/>
        <dbReference type="ChEBI" id="CHEBI:30616"/>
        <dbReference type="ChEBI" id="CHEBI:83421"/>
        <dbReference type="ChEBI" id="CHEBI:456216"/>
        <dbReference type="EC" id="2.7.11.1"/>
    </reaction>
</comment>
<evidence type="ECO:0000256" key="5">
    <source>
        <dbReference type="ARBA" id="ARBA00047899"/>
    </source>
</evidence>
<keyword evidence="3 7" id="KW-0732">Signal</keyword>
<dbReference type="AlphaFoldDB" id="A0A9Q0VPZ2"/>
<proteinExistence type="predicted"/>
<dbReference type="Pfam" id="PF14380">
    <property type="entry name" value="WAK_assoc"/>
    <property type="match status" value="1"/>
</dbReference>
<feature type="signal peptide" evidence="7">
    <location>
        <begin position="1"/>
        <end position="27"/>
    </location>
</feature>
<evidence type="ECO:0000256" key="4">
    <source>
        <dbReference type="ARBA" id="ARBA00023180"/>
    </source>
</evidence>
<dbReference type="EMBL" id="JAPFFM010000008">
    <property type="protein sequence ID" value="KAJ6752870.1"/>
    <property type="molecule type" value="Genomic_DNA"/>
</dbReference>
<dbReference type="GO" id="GO:0030247">
    <property type="term" value="F:polysaccharide binding"/>
    <property type="evidence" value="ECO:0007669"/>
    <property type="project" value="InterPro"/>
</dbReference>
<dbReference type="GO" id="GO:0004674">
    <property type="term" value="F:protein serine/threonine kinase activity"/>
    <property type="evidence" value="ECO:0007669"/>
    <property type="project" value="UniProtKB-EC"/>
</dbReference>
<dbReference type="Proteomes" id="UP001151752">
    <property type="component" value="Unassembled WGS sequence"/>
</dbReference>
<evidence type="ECO:0000256" key="3">
    <source>
        <dbReference type="ARBA" id="ARBA00022729"/>
    </source>
</evidence>
<organism evidence="10 11">
    <name type="scientific">Salix koriyanagi</name>
    <dbReference type="NCBI Taxonomy" id="2511006"/>
    <lineage>
        <taxon>Eukaryota</taxon>
        <taxon>Viridiplantae</taxon>
        <taxon>Streptophyta</taxon>
        <taxon>Embryophyta</taxon>
        <taxon>Tracheophyta</taxon>
        <taxon>Spermatophyta</taxon>
        <taxon>Magnoliopsida</taxon>
        <taxon>eudicotyledons</taxon>
        <taxon>Gunneridae</taxon>
        <taxon>Pentapetalae</taxon>
        <taxon>rosids</taxon>
        <taxon>fabids</taxon>
        <taxon>Malpighiales</taxon>
        <taxon>Salicaceae</taxon>
        <taxon>Saliceae</taxon>
        <taxon>Salix</taxon>
    </lineage>
</organism>
<dbReference type="GO" id="GO:0016020">
    <property type="term" value="C:membrane"/>
    <property type="evidence" value="ECO:0007669"/>
    <property type="project" value="UniProtKB-SubCell"/>
</dbReference>
<dbReference type="PANTHER" id="PTHR33138:SF11">
    <property type="entry name" value="KINASE-LIKE PROTEIN"/>
    <property type="match status" value="1"/>
</dbReference>
<dbReference type="InterPro" id="IPR032872">
    <property type="entry name" value="WAK_assoc_C"/>
</dbReference>
<dbReference type="EC" id="2.7.11.1" evidence="2"/>
<comment type="catalytic activity">
    <reaction evidence="5">
        <text>L-threonyl-[protein] + ATP = O-phospho-L-threonyl-[protein] + ADP + H(+)</text>
        <dbReference type="Rhea" id="RHEA:46608"/>
        <dbReference type="Rhea" id="RHEA-COMP:11060"/>
        <dbReference type="Rhea" id="RHEA-COMP:11605"/>
        <dbReference type="ChEBI" id="CHEBI:15378"/>
        <dbReference type="ChEBI" id="CHEBI:30013"/>
        <dbReference type="ChEBI" id="CHEBI:30616"/>
        <dbReference type="ChEBI" id="CHEBI:61977"/>
        <dbReference type="ChEBI" id="CHEBI:456216"/>
        <dbReference type="EC" id="2.7.11.1"/>
    </reaction>
</comment>
<accession>A0A9Q0VPZ2</accession>
<evidence type="ECO:0000259" key="9">
    <source>
        <dbReference type="Pfam" id="PF14380"/>
    </source>
</evidence>
<keyword evidence="11" id="KW-1185">Reference proteome</keyword>
<evidence type="ECO:0000256" key="7">
    <source>
        <dbReference type="SAM" id="SignalP"/>
    </source>
</evidence>
<dbReference type="InterPro" id="IPR025287">
    <property type="entry name" value="WAK_GUB"/>
</dbReference>
<comment type="caution">
    <text evidence="10">The sequence shown here is derived from an EMBL/GenBank/DDBJ whole genome shotgun (WGS) entry which is preliminary data.</text>
</comment>
<reference evidence="10" key="2">
    <citation type="journal article" date="2023" name="Int. J. Mol. Sci.">
        <title>De Novo Assembly and Annotation of 11 Diverse Shrub Willow (Salix) Genomes Reveals Novel Gene Organization in Sex-Linked Regions.</title>
        <authorList>
            <person name="Hyden B."/>
            <person name="Feng K."/>
            <person name="Yates T.B."/>
            <person name="Jawdy S."/>
            <person name="Cereghino C."/>
            <person name="Smart L.B."/>
            <person name="Muchero W."/>
        </authorList>
    </citation>
    <scope>NUCLEOTIDE SEQUENCE</scope>
    <source>
        <tissue evidence="10">Shoot tip</tissue>
    </source>
</reference>
<evidence type="ECO:0000256" key="6">
    <source>
        <dbReference type="ARBA" id="ARBA00048679"/>
    </source>
</evidence>
<evidence type="ECO:0000256" key="1">
    <source>
        <dbReference type="ARBA" id="ARBA00004167"/>
    </source>
</evidence>
<evidence type="ECO:0000313" key="10">
    <source>
        <dbReference type="EMBL" id="KAJ6752870.1"/>
    </source>
</evidence>
<comment type="subcellular location">
    <subcellularLocation>
        <location evidence="1">Membrane</location>
        <topology evidence="1">Single-pass membrane protein</topology>
    </subcellularLocation>
</comment>
<protein>
    <recommendedName>
        <fullName evidence="2">non-specific serine/threonine protein kinase</fullName>
        <ecNumber evidence="2">2.7.11.1</ecNumber>
    </recommendedName>
</protein>
<evidence type="ECO:0000313" key="11">
    <source>
        <dbReference type="Proteomes" id="UP001151752"/>
    </source>
</evidence>
<dbReference type="Pfam" id="PF13947">
    <property type="entry name" value="GUB_WAK_bind"/>
    <property type="match status" value="1"/>
</dbReference>
<keyword evidence="4" id="KW-0325">Glycoprotein</keyword>